<dbReference type="PANTHER" id="PTHR33217:SF9">
    <property type="entry name" value="MUTATOR FAMILY TRANSPOSASE"/>
    <property type="match status" value="1"/>
</dbReference>
<sequence>MSKFTLTARTQPESNVIDPLTDLLRSGARQLISQAVEAELQALLDQHANTRLIDGRQAVVRNGHLPERTVQTGIGDVEIKVPKVRDRSGTGIRFNSNLLPPYLKRARSVEELLPWLYLKGISTGDFQESLTALLGNQAKGLSANTITRLKGKWLEEHDQWRRRDLNNKRYVYFWADGVHSNVRMDDRLCLLVIIGVTEHGRKELVAVEDGFRESTASWEELLLGLR</sequence>
<evidence type="ECO:0000256" key="2">
    <source>
        <dbReference type="ARBA" id="ARBA00010961"/>
    </source>
</evidence>
<evidence type="ECO:0000256" key="3">
    <source>
        <dbReference type="ARBA" id="ARBA00022578"/>
    </source>
</evidence>
<feature type="non-terminal residue" evidence="7">
    <location>
        <position position="226"/>
    </location>
</feature>
<evidence type="ECO:0000313" key="8">
    <source>
        <dbReference type="Proteomes" id="UP000760472"/>
    </source>
</evidence>
<accession>A0ABS2WDW2</accession>
<keyword evidence="5 6" id="KW-0233">DNA recombination</keyword>
<comment type="caution">
    <text evidence="7">The sequence shown here is derived from an EMBL/GenBank/DDBJ whole genome shotgun (WGS) entry which is preliminary data.</text>
</comment>
<keyword evidence="8" id="KW-1185">Reference proteome</keyword>
<dbReference type="Proteomes" id="UP000760472">
    <property type="component" value="Unassembled WGS sequence"/>
</dbReference>
<evidence type="ECO:0000313" key="7">
    <source>
        <dbReference type="EMBL" id="MBN0989927.1"/>
    </source>
</evidence>
<reference evidence="7 8" key="1">
    <citation type="submission" date="2021-02" db="EMBL/GenBank/DDBJ databases">
        <title>A novel species of genus Amphritea isolated from a fishpond in China.</title>
        <authorList>
            <person name="Lu H."/>
        </authorList>
    </citation>
    <scope>NUCLEOTIDE SEQUENCE [LARGE SCALE GENOMIC DNA]</scope>
    <source>
        <strain evidence="7 8">RP18W</strain>
    </source>
</reference>
<keyword evidence="4 6" id="KW-0238">DNA-binding</keyword>
<keyword evidence="6" id="KW-0814">Transposable element</keyword>
<dbReference type="EMBL" id="JAFFZP010000098">
    <property type="protein sequence ID" value="MBN0989927.1"/>
    <property type="molecule type" value="Genomic_DNA"/>
</dbReference>
<dbReference type="PANTHER" id="PTHR33217">
    <property type="entry name" value="TRANSPOSASE FOR INSERTION SEQUENCE ELEMENT IS1081"/>
    <property type="match status" value="1"/>
</dbReference>
<dbReference type="RefSeq" id="WP_205214560.1">
    <property type="nucleotide sequence ID" value="NZ_JAFFZP010000098.1"/>
</dbReference>
<evidence type="ECO:0000256" key="5">
    <source>
        <dbReference type="ARBA" id="ARBA00023172"/>
    </source>
</evidence>
<comment type="similarity">
    <text evidence="2 6">Belongs to the transposase mutator family.</text>
</comment>
<protein>
    <recommendedName>
        <fullName evidence="6">Mutator family transposase</fullName>
    </recommendedName>
</protein>
<name>A0ABS2WDW2_9GAMM</name>
<dbReference type="Pfam" id="PF00872">
    <property type="entry name" value="Transposase_mut"/>
    <property type="match status" value="1"/>
</dbReference>
<gene>
    <name evidence="7" type="ORF">JW498_21465</name>
</gene>
<dbReference type="InterPro" id="IPR001207">
    <property type="entry name" value="Transposase_mutator"/>
</dbReference>
<evidence type="ECO:0000256" key="4">
    <source>
        <dbReference type="ARBA" id="ARBA00023125"/>
    </source>
</evidence>
<keyword evidence="3 6" id="KW-0815">Transposition</keyword>
<evidence type="ECO:0000256" key="1">
    <source>
        <dbReference type="ARBA" id="ARBA00002190"/>
    </source>
</evidence>
<evidence type="ECO:0000256" key="6">
    <source>
        <dbReference type="RuleBase" id="RU365089"/>
    </source>
</evidence>
<comment type="function">
    <text evidence="1 6">Required for the transposition of the insertion element.</text>
</comment>
<proteinExistence type="inferred from homology"/>
<organism evidence="7 8">
    <name type="scientific">Amphritea pacifica</name>
    <dbReference type="NCBI Taxonomy" id="2811233"/>
    <lineage>
        <taxon>Bacteria</taxon>
        <taxon>Pseudomonadati</taxon>
        <taxon>Pseudomonadota</taxon>
        <taxon>Gammaproteobacteria</taxon>
        <taxon>Oceanospirillales</taxon>
        <taxon>Oceanospirillaceae</taxon>
        <taxon>Amphritea</taxon>
    </lineage>
</organism>